<evidence type="ECO:0000313" key="2">
    <source>
        <dbReference type="Proteomes" id="UP000273307"/>
    </source>
</evidence>
<accession>A0A498QER7</accession>
<dbReference type="AlphaFoldDB" id="A0A498QER7"/>
<dbReference type="Proteomes" id="UP000273307">
    <property type="component" value="Unassembled WGS sequence"/>
</dbReference>
<proteinExistence type="predicted"/>
<dbReference type="EMBL" id="UPHP01000138">
    <property type="protein sequence ID" value="VBA43489.1"/>
    <property type="molecule type" value="Genomic_DNA"/>
</dbReference>
<reference evidence="1 2" key="1">
    <citation type="submission" date="2018-09" db="EMBL/GenBank/DDBJ databases">
        <authorList>
            <person name="Tagini F."/>
        </authorList>
    </citation>
    <scope>NUCLEOTIDE SEQUENCE [LARGE SCALE GENOMIC DNA]</scope>
    <source>
        <strain evidence="1 2">MK136</strain>
    </source>
</reference>
<name>A0A498QER7_9MYCO</name>
<gene>
    <name evidence="1" type="ORF">LAUMK136_05111</name>
</gene>
<protein>
    <submittedName>
        <fullName evidence="1">Uncharacterized protein</fullName>
    </submittedName>
</protein>
<keyword evidence="2" id="KW-1185">Reference proteome</keyword>
<organism evidence="1 2">
    <name type="scientific">Mycobacterium attenuatum</name>
    <dbReference type="NCBI Taxonomy" id="2341086"/>
    <lineage>
        <taxon>Bacteria</taxon>
        <taxon>Bacillati</taxon>
        <taxon>Actinomycetota</taxon>
        <taxon>Actinomycetes</taxon>
        <taxon>Mycobacteriales</taxon>
        <taxon>Mycobacteriaceae</taxon>
        <taxon>Mycobacterium</taxon>
    </lineage>
</organism>
<dbReference type="RefSeq" id="WP_244605129.1">
    <property type="nucleotide sequence ID" value="NZ_UPHP01000138.1"/>
</dbReference>
<sequence length="85" mass="10082">MTDVVSGWTENHAIRNNASKWILEGIEQLQQRFRYPMVIFVESKNNHVVRKNPCYWRHDTPDGLELLNRLRQLVSLPLSFFTPTK</sequence>
<evidence type="ECO:0000313" key="1">
    <source>
        <dbReference type="EMBL" id="VBA43489.1"/>
    </source>
</evidence>